<evidence type="ECO:0000313" key="4">
    <source>
        <dbReference type="Proteomes" id="UP001165289"/>
    </source>
</evidence>
<evidence type="ECO:0000313" key="3">
    <source>
        <dbReference type="EMBL" id="KAI6660453.1"/>
    </source>
</evidence>
<dbReference type="PROSITE" id="PS51125">
    <property type="entry name" value="NHL"/>
    <property type="match status" value="1"/>
</dbReference>
<dbReference type="InterPro" id="IPR001258">
    <property type="entry name" value="NHL_repeat"/>
</dbReference>
<proteinExistence type="predicted"/>
<protein>
    <submittedName>
        <fullName evidence="3">RING finger protein nhl-1</fullName>
    </submittedName>
</protein>
<dbReference type="InterPro" id="IPR011042">
    <property type="entry name" value="6-blade_b-propeller_TolB-like"/>
</dbReference>
<dbReference type="EMBL" id="JAKMXF010000033">
    <property type="protein sequence ID" value="KAI6660453.1"/>
    <property type="molecule type" value="Genomic_DNA"/>
</dbReference>
<keyword evidence="1" id="KW-0677">Repeat</keyword>
<dbReference type="GO" id="GO:0043161">
    <property type="term" value="P:proteasome-mediated ubiquitin-dependent protein catabolic process"/>
    <property type="evidence" value="ECO:0007669"/>
    <property type="project" value="TreeGrafter"/>
</dbReference>
<feature type="repeat" description="NHL" evidence="2">
    <location>
        <begin position="229"/>
        <end position="271"/>
    </location>
</feature>
<dbReference type="InterPro" id="IPR000033">
    <property type="entry name" value="LDLR_classB_rpt"/>
</dbReference>
<dbReference type="GO" id="GO:0008270">
    <property type="term" value="F:zinc ion binding"/>
    <property type="evidence" value="ECO:0007669"/>
    <property type="project" value="UniProtKB-KW"/>
</dbReference>
<name>A0AAV7KH40_9METZ</name>
<keyword evidence="4" id="KW-1185">Reference proteome</keyword>
<dbReference type="Gene3D" id="2.120.10.30">
    <property type="entry name" value="TolB, C-terminal domain"/>
    <property type="match status" value="2"/>
</dbReference>
<reference evidence="3 4" key="1">
    <citation type="journal article" date="2023" name="BMC Biol.">
        <title>The compact genome of the sponge Oopsacas minuta (Hexactinellida) is lacking key metazoan core genes.</title>
        <authorList>
            <person name="Santini S."/>
            <person name="Schenkelaars Q."/>
            <person name="Jourda C."/>
            <person name="Duchesne M."/>
            <person name="Belahbib H."/>
            <person name="Rocher C."/>
            <person name="Selva M."/>
            <person name="Riesgo A."/>
            <person name="Vervoort M."/>
            <person name="Leys S.P."/>
            <person name="Kodjabachian L."/>
            <person name="Le Bivic A."/>
            <person name="Borchiellini C."/>
            <person name="Claverie J.M."/>
            <person name="Renard E."/>
        </authorList>
    </citation>
    <scope>NUCLEOTIDE SEQUENCE [LARGE SCALE GENOMIC DNA]</scope>
    <source>
        <strain evidence="3">SPO-2</strain>
    </source>
</reference>
<dbReference type="CDD" id="cd05819">
    <property type="entry name" value="NHL"/>
    <property type="match status" value="1"/>
</dbReference>
<dbReference type="PANTHER" id="PTHR24104">
    <property type="entry name" value="E3 UBIQUITIN-PROTEIN LIGASE NHLRC1-RELATED"/>
    <property type="match status" value="1"/>
</dbReference>
<dbReference type="AlphaFoldDB" id="A0AAV7KH40"/>
<dbReference type="InterPro" id="IPR050952">
    <property type="entry name" value="TRIM-NHL_E3_ligases"/>
</dbReference>
<dbReference type="GO" id="GO:0000209">
    <property type="term" value="P:protein polyubiquitination"/>
    <property type="evidence" value="ECO:0007669"/>
    <property type="project" value="TreeGrafter"/>
</dbReference>
<dbReference type="PANTHER" id="PTHR24104:SF25">
    <property type="entry name" value="PROTEIN LIN-41"/>
    <property type="match status" value="1"/>
</dbReference>
<gene>
    <name evidence="3" type="ORF">LOD99_14039</name>
</gene>
<dbReference type="GO" id="GO:0061630">
    <property type="term" value="F:ubiquitin protein ligase activity"/>
    <property type="evidence" value="ECO:0007669"/>
    <property type="project" value="TreeGrafter"/>
</dbReference>
<dbReference type="SMART" id="SM00135">
    <property type="entry name" value="LY"/>
    <property type="match status" value="1"/>
</dbReference>
<dbReference type="Proteomes" id="UP001165289">
    <property type="component" value="Unassembled WGS sequence"/>
</dbReference>
<dbReference type="Pfam" id="PF01436">
    <property type="entry name" value="NHL"/>
    <property type="match status" value="1"/>
</dbReference>
<accession>A0AAV7KH40</accession>
<organism evidence="3 4">
    <name type="scientific">Oopsacas minuta</name>
    <dbReference type="NCBI Taxonomy" id="111878"/>
    <lineage>
        <taxon>Eukaryota</taxon>
        <taxon>Metazoa</taxon>
        <taxon>Porifera</taxon>
        <taxon>Hexactinellida</taxon>
        <taxon>Hexasterophora</taxon>
        <taxon>Lyssacinosida</taxon>
        <taxon>Leucopsacidae</taxon>
        <taxon>Oopsacas</taxon>
    </lineage>
</organism>
<evidence type="ECO:0000256" key="2">
    <source>
        <dbReference type="PROSITE-ProRule" id="PRU00504"/>
    </source>
</evidence>
<sequence length="398" mass="45405">MTNAQEKLDEAYTRLNQFILTTFQEIQRFIASRKEALLIQLEEIKEKNKQNIDLNNAIYQLEFTKESMLSSMSSNLLSTQKEQHRISITRDINELKSKRIEVLNLELLDLRCHMTKLQQEIANIQLTEVLPQYVNRTAPVIRTCKRGVGMCEVKAPRAITVDINRNELYIADSGNSRIEVLNLDGNYCREIGNADLEEPSGVFYANNHVYVTDVNLDAVFKLRRDGTCVERLKNPGSREGQLDSPTSLYVMNSRVYVCDTNNNRIQVLNTNLNPLSSFGEGHLILPTDIKIRSGQIYVLTRDDNKMHGFTMEGQHLWSLPLTGQERQISVAFFFELDSNGNLIIPDPSGQCLKVFSNDYRLKQVLGRDTLYRPIGIVLAGDEQIITSCDSETNCIQVY</sequence>
<comment type="caution">
    <text evidence="3">The sequence shown here is derived from an EMBL/GenBank/DDBJ whole genome shotgun (WGS) entry which is preliminary data.</text>
</comment>
<dbReference type="SUPFAM" id="SSF101898">
    <property type="entry name" value="NHL repeat"/>
    <property type="match status" value="1"/>
</dbReference>
<evidence type="ECO:0000256" key="1">
    <source>
        <dbReference type="ARBA" id="ARBA00022737"/>
    </source>
</evidence>